<evidence type="ECO:0000313" key="1">
    <source>
        <dbReference type="EMBL" id="QVK23123.1"/>
    </source>
</evidence>
<evidence type="ECO:0000313" key="2">
    <source>
        <dbReference type="Proteomes" id="UP000676428"/>
    </source>
</evidence>
<proteinExistence type="predicted"/>
<dbReference type="EMBL" id="CP074572">
    <property type="protein sequence ID" value="QVK23123.1"/>
    <property type="molecule type" value="Genomic_DNA"/>
</dbReference>
<accession>A0ABX8DEH4</accession>
<dbReference type="Proteomes" id="UP000676428">
    <property type="component" value="Chromosome"/>
</dbReference>
<name>A0ABX8DEH4_9GAMM</name>
<organism evidence="1 2">
    <name type="scientific">Shewanella dokdonensis</name>
    <dbReference type="NCBI Taxonomy" id="712036"/>
    <lineage>
        <taxon>Bacteria</taxon>
        <taxon>Pseudomonadati</taxon>
        <taxon>Pseudomonadota</taxon>
        <taxon>Gammaproteobacteria</taxon>
        <taxon>Alteromonadales</taxon>
        <taxon>Shewanellaceae</taxon>
        <taxon>Shewanella</taxon>
    </lineage>
</organism>
<reference evidence="1 2" key="1">
    <citation type="journal article" date="2012" name="Int. J. Syst. Evol. Microbiol.">
        <title>Shewanella dokdonensis sp. nov., isolated from seawater.</title>
        <authorList>
            <person name="Sung H.R."/>
            <person name="Yoon J.H."/>
            <person name="Ghim S.Y."/>
        </authorList>
    </citation>
    <scope>NUCLEOTIDE SEQUENCE [LARGE SCALE GENOMIC DNA]</scope>
    <source>
        <strain evidence="1 2">DSM 23626</strain>
    </source>
</reference>
<sequence>MMNDKVVPLHVPLHVETESPEERELFERMSNQPRIGDSRWRYNEQRQHEINRIAAVVRLSPTMSAESIATLLYDAGCQLPEPQGAA</sequence>
<gene>
    <name evidence="1" type="ORF">KHX94_18880</name>
</gene>
<keyword evidence="2" id="KW-1185">Reference proteome</keyword>
<dbReference type="RefSeq" id="WP_213681764.1">
    <property type="nucleotide sequence ID" value="NZ_CP074572.1"/>
</dbReference>
<protein>
    <submittedName>
        <fullName evidence="1">Uncharacterized protein</fullName>
    </submittedName>
</protein>